<feature type="repeat" description="WD" evidence="3">
    <location>
        <begin position="662"/>
        <end position="703"/>
    </location>
</feature>
<dbReference type="Pfam" id="PF00515">
    <property type="entry name" value="TPR_1"/>
    <property type="match status" value="1"/>
</dbReference>
<evidence type="ECO:0000256" key="4">
    <source>
        <dbReference type="PROSITE-ProRule" id="PRU00339"/>
    </source>
</evidence>
<dbReference type="SMART" id="SM00028">
    <property type="entry name" value="TPR"/>
    <property type="match status" value="3"/>
</dbReference>
<keyword evidence="2" id="KW-0677">Repeat</keyword>
<dbReference type="Gene3D" id="2.130.10.10">
    <property type="entry name" value="YVTN repeat-like/Quinoprotein amine dehydrogenase"/>
    <property type="match status" value="3"/>
</dbReference>
<keyword evidence="4" id="KW-0802">TPR repeat</keyword>
<dbReference type="Gene3D" id="1.25.40.10">
    <property type="entry name" value="Tetratricopeptide repeat domain"/>
    <property type="match status" value="1"/>
</dbReference>
<evidence type="ECO:0000313" key="6">
    <source>
        <dbReference type="Proteomes" id="UP000269154"/>
    </source>
</evidence>
<evidence type="ECO:0000256" key="2">
    <source>
        <dbReference type="ARBA" id="ARBA00022737"/>
    </source>
</evidence>
<feature type="repeat" description="WD" evidence="3">
    <location>
        <begin position="788"/>
        <end position="829"/>
    </location>
</feature>
<dbReference type="SUPFAM" id="SSF50978">
    <property type="entry name" value="WD40 repeat-like"/>
    <property type="match status" value="1"/>
</dbReference>
<dbReference type="Pfam" id="PF00400">
    <property type="entry name" value="WD40"/>
    <property type="match status" value="3"/>
</dbReference>
<dbReference type="EMBL" id="RCBY01000253">
    <property type="protein sequence ID" value="RQH27466.1"/>
    <property type="molecule type" value="Genomic_DNA"/>
</dbReference>
<comment type="caution">
    <text evidence="5">The sequence shown here is derived from an EMBL/GenBank/DDBJ whole genome shotgun (WGS) entry which is preliminary data.</text>
</comment>
<keyword evidence="6" id="KW-1185">Reference proteome</keyword>
<dbReference type="SUPFAM" id="SSF48452">
    <property type="entry name" value="TPR-like"/>
    <property type="match status" value="1"/>
</dbReference>
<proteinExistence type="predicted"/>
<dbReference type="Proteomes" id="UP000269154">
    <property type="component" value="Unassembled WGS sequence"/>
</dbReference>
<dbReference type="Pfam" id="PF25173">
    <property type="entry name" value="Beta-prop_WDR3_1st"/>
    <property type="match status" value="1"/>
</dbReference>
<dbReference type="PANTHER" id="PTHR44019:SF8">
    <property type="entry name" value="POC1 CENTRIOLAR PROTEIN HOMOLOG"/>
    <property type="match status" value="1"/>
</dbReference>
<feature type="repeat" description="WD" evidence="3">
    <location>
        <begin position="830"/>
        <end position="871"/>
    </location>
</feature>
<dbReference type="PROSITE" id="PS50005">
    <property type="entry name" value="TPR"/>
    <property type="match status" value="2"/>
</dbReference>
<feature type="repeat" description="WD" evidence="3">
    <location>
        <begin position="872"/>
        <end position="912"/>
    </location>
</feature>
<evidence type="ECO:0000256" key="1">
    <source>
        <dbReference type="ARBA" id="ARBA00022574"/>
    </source>
</evidence>
<dbReference type="InterPro" id="IPR036322">
    <property type="entry name" value="WD40_repeat_dom_sf"/>
</dbReference>
<evidence type="ECO:0000313" key="5">
    <source>
        <dbReference type="EMBL" id="RQH27466.1"/>
    </source>
</evidence>
<dbReference type="InterPro" id="IPR011990">
    <property type="entry name" value="TPR-like_helical_dom_sf"/>
</dbReference>
<dbReference type="InterPro" id="IPR015943">
    <property type="entry name" value="WD40/YVTN_repeat-like_dom_sf"/>
</dbReference>
<dbReference type="PANTHER" id="PTHR44019">
    <property type="entry name" value="WD REPEAT-CONTAINING PROTEIN 55"/>
    <property type="match status" value="1"/>
</dbReference>
<dbReference type="PROSITE" id="PS50294">
    <property type="entry name" value="WD_REPEATS_REGION"/>
    <property type="match status" value="7"/>
</dbReference>
<sequence>MVLKFLKKISKAVAEAAKFVTLKKDAKSTNIVTTKNPVLAKRKENIQLEKLKLEYIQNQDNFDLEKLSQDNSQELQAFIQIAETTRLETNIDFPRWLLEQEKAIQIELLKQNYELQRELVAYQRETSLQIIEEQKRLENSPIWLVAADILNSDPEEKILPLRVFFAPPKLVFDRLEAANNYPNFFPNIELTLADGLRQFFINYTAKGREIDFLAGAWVSKSFHSEASIKALFGVLKSQPTLVLESEVNGNYLNFRIAYWSLGWSKYRYDPIISRLPYQDILYESAKLRARRWLAIRSKLIATGEKGKKIDELYGGNNLINLKKLQREQKFRKAGIDISELDMNYIVNQKDFEELGKFLTLYHCIFAGLVADEYFLVEYNLPPILPELLPDLIKNLPESPEVDEMMESVILYYQKIYQYLEIQRSGWMPELTLDLAQSLANLQNKVWAITQIEHSLKYWLKSRGLSSVPDKLILLLEAIESVVKAEDLEYVNKLNQCLTAIGETRQLNIMEICYKRAVSNFKQEDYLGAISDFDHAIKLNQNWGEAYYNRGFVYGKIGQYQAAINDFTQALQINENWVDAYNKRGDTFNQLGQYEQAITDYQQALKLQPDCEDARRNLGIVQGVVAEIKRQQQEEIKPVSPPVQKTSKQQKHKLENCVVTNEFQAHSEGVSCLAISPDGQILASGSYDDTIKLWQLSTGEEISTFTGHSDDVESVAFNPNGEILASGSYDHTIKLWQLSTGKKIRTLRGHSNDIESLAFSPNGQILASGGDDNQIKLWQVSTGNELHTLTGHSQRVWSVEFSNDGQMLASGSGDNTIKIWHLATGQEIKTLRGHSGYVSAVAFSTDGEILVSGSDDNTIKLWQLSTGLEVATLTGHDKSIWCLAVSPDDTLLSGGADNMIKIWQLSTGLEMGTLTGHALGVLAVAISPEGDFLVSGDGDGCIRVWR</sequence>
<name>A0A3N6PCG5_9CYAN</name>
<protein>
    <submittedName>
        <fullName evidence="5">Tetratricopeptide repeat protein</fullName>
    </submittedName>
</protein>
<dbReference type="RefSeq" id="WP_124147834.1">
    <property type="nucleotide sequence ID" value="NZ_CAWOKI010000324.1"/>
</dbReference>
<feature type="repeat" description="TPR" evidence="4">
    <location>
        <begin position="543"/>
        <end position="576"/>
    </location>
</feature>
<reference evidence="5 6" key="1">
    <citation type="journal article" date="2018" name="ACS Chem. Biol.">
        <title>Ketoreductase domain dysfunction expands chemodiversity: malyngamide biosynthesis in the cyanobacterium Okeania hirsuta.</title>
        <authorList>
            <person name="Moss N.A."/>
            <person name="Leao T."/>
            <person name="Rankin M."/>
            <person name="McCullough T.M."/>
            <person name="Qu P."/>
            <person name="Korobeynikov A."/>
            <person name="Smith J.L."/>
            <person name="Gerwick L."/>
            <person name="Gerwick W.H."/>
        </authorList>
    </citation>
    <scope>NUCLEOTIDE SEQUENCE [LARGE SCALE GENOMIC DNA]</scope>
    <source>
        <strain evidence="5 6">PAB10Feb10-1</strain>
    </source>
</reference>
<dbReference type="PROSITE" id="PS50293">
    <property type="entry name" value="TPR_REGION"/>
    <property type="match status" value="2"/>
</dbReference>
<dbReference type="InterPro" id="IPR019734">
    <property type="entry name" value="TPR_rpt"/>
</dbReference>
<dbReference type="PROSITE" id="PS50082">
    <property type="entry name" value="WD_REPEATS_2"/>
    <property type="match status" value="7"/>
</dbReference>
<feature type="repeat" description="WD" evidence="3">
    <location>
        <begin position="746"/>
        <end position="787"/>
    </location>
</feature>
<keyword evidence="1 3" id="KW-0853">WD repeat</keyword>
<feature type="repeat" description="WD" evidence="3">
    <location>
        <begin position="913"/>
        <end position="945"/>
    </location>
</feature>
<accession>A0A3N6PCG5</accession>
<dbReference type="CDD" id="cd00200">
    <property type="entry name" value="WD40"/>
    <property type="match status" value="1"/>
</dbReference>
<feature type="repeat" description="TPR" evidence="4">
    <location>
        <begin position="577"/>
        <end position="610"/>
    </location>
</feature>
<gene>
    <name evidence="5" type="ORF">D5R40_27530</name>
</gene>
<dbReference type="SMART" id="SM00320">
    <property type="entry name" value="WD40"/>
    <property type="match status" value="7"/>
</dbReference>
<evidence type="ECO:0000256" key="3">
    <source>
        <dbReference type="PROSITE-ProRule" id="PRU00221"/>
    </source>
</evidence>
<organism evidence="5 6">
    <name type="scientific">Okeania hirsuta</name>
    <dbReference type="NCBI Taxonomy" id="1458930"/>
    <lineage>
        <taxon>Bacteria</taxon>
        <taxon>Bacillati</taxon>
        <taxon>Cyanobacteriota</taxon>
        <taxon>Cyanophyceae</taxon>
        <taxon>Oscillatoriophycideae</taxon>
        <taxon>Oscillatoriales</taxon>
        <taxon>Microcoleaceae</taxon>
        <taxon>Okeania</taxon>
    </lineage>
</organism>
<dbReference type="InterPro" id="IPR050505">
    <property type="entry name" value="WDR55/POC1"/>
</dbReference>
<dbReference type="PRINTS" id="PR00320">
    <property type="entry name" value="GPROTEINBRPT"/>
</dbReference>
<dbReference type="InterPro" id="IPR001680">
    <property type="entry name" value="WD40_rpt"/>
</dbReference>
<feature type="repeat" description="WD" evidence="3">
    <location>
        <begin position="704"/>
        <end position="745"/>
    </location>
</feature>
<dbReference type="InterPro" id="IPR020472">
    <property type="entry name" value="WD40_PAC1"/>
</dbReference>
<dbReference type="Pfam" id="PF13414">
    <property type="entry name" value="TPR_11"/>
    <property type="match status" value="1"/>
</dbReference>
<dbReference type="AlphaFoldDB" id="A0A3N6PCG5"/>
<dbReference type="OrthoDB" id="494465at2"/>